<dbReference type="AlphaFoldDB" id="A0A1D2QME3"/>
<evidence type="ECO:0000256" key="4">
    <source>
        <dbReference type="ARBA" id="ARBA00023002"/>
    </source>
</evidence>
<dbReference type="Gene3D" id="3.60.130.10">
    <property type="entry name" value="Clavaminate synthase-like"/>
    <property type="match status" value="1"/>
</dbReference>
<evidence type="ECO:0000259" key="6">
    <source>
        <dbReference type="Pfam" id="PF02668"/>
    </source>
</evidence>
<keyword evidence="5" id="KW-0408">Iron</keyword>
<dbReference type="GO" id="GO:0016706">
    <property type="term" value="F:2-oxoglutarate-dependent dioxygenase activity"/>
    <property type="evidence" value="ECO:0007669"/>
    <property type="project" value="UniProtKB-ARBA"/>
</dbReference>
<gene>
    <name evidence="7" type="ORF">AB835_12605</name>
</gene>
<feature type="domain" description="TauD/TfdA-like" evidence="6">
    <location>
        <begin position="11"/>
        <end position="158"/>
    </location>
</feature>
<evidence type="ECO:0000313" key="7">
    <source>
        <dbReference type="EMBL" id="ODS22735.1"/>
    </source>
</evidence>
<dbReference type="PANTHER" id="PTHR43779:SF3">
    <property type="entry name" value="(3R)-3-[(CARBOXYMETHYL)AMINO]FATTY ACID OXYGENASE_DECARBOXYLASE"/>
    <property type="match status" value="1"/>
</dbReference>
<dbReference type="PANTHER" id="PTHR43779">
    <property type="entry name" value="DIOXYGENASE RV0097-RELATED"/>
    <property type="match status" value="1"/>
</dbReference>
<keyword evidence="3" id="KW-0223">Dioxygenase</keyword>
<comment type="similarity">
    <text evidence="1">Belongs to the TfdA dioxygenase family.</text>
</comment>
<dbReference type="GO" id="GO:0046872">
    <property type="term" value="F:metal ion binding"/>
    <property type="evidence" value="ECO:0007669"/>
    <property type="project" value="UniProtKB-KW"/>
</dbReference>
<evidence type="ECO:0000256" key="2">
    <source>
        <dbReference type="ARBA" id="ARBA00022723"/>
    </source>
</evidence>
<protein>
    <recommendedName>
        <fullName evidence="6">TauD/TfdA-like domain-containing protein</fullName>
    </recommendedName>
</protein>
<dbReference type="Pfam" id="PF02668">
    <property type="entry name" value="TauD"/>
    <property type="match status" value="1"/>
</dbReference>
<proteinExistence type="inferred from homology"/>
<dbReference type="InterPro" id="IPR051178">
    <property type="entry name" value="TfdA_dioxygenase"/>
</dbReference>
<dbReference type="Proteomes" id="UP000242502">
    <property type="component" value="Unassembled WGS sequence"/>
</dbReference>
<evidence type="ECO:0000256" key="1">
    <source>
        <dbReference type="ARBA" id="ARBA00005896"/>
    </source>
</evidence>
<evidence type="ECO:0000256" key="5">
    <source>
        <dbReference type="ARBA" id="ARBA00023004"/>
    </source>
</evidence>
<dbReference type="InterPro" id="IPR003819">
    <property type="entry name" value="TauD/TfdA-like"/>
</dbReference>
<keyword evidence="4" id="KW-0560">Oxidoreductase</keyword>
<dbReference type="STRING" id="62101.AB835_12605"/>
<sequence>MNQNIGHTISDIDCNLLSKEEAKSILEYVYKHKVVVIKQQKLSTSQFNNLSYCFGEPLPYLQSNYRHPDFPLIFVSSNVKLDGKEVGVPRTGGYWHSDTAFLEEPIPLTILYPQIIPKNSMRTTMFIDLERVYEEIPSELKQVLDNAYFIHSGKWKYKVPQGGYWLRHRRNY</sequence>
<evidence type="ECO:0000313" key="8">
    <source>
        <dbReference type="Proteomes" id="UP000242502"/>
    </source>
</evidence>
<name>A0A1D2QME3_9GAMM</name>
<dbReference type="SUPFAM" id="SSF51197">
    <property type="entry name" value="Clavaminate synthase-like"/>
    <property type="match status" value="1"/>
</dbReference>
<reference evidence="7 8" key="1">
    <citation type="journal article" date="2016" name="Appl. Environ. Microbiol.">
        <title>Lack of Overt Genome Reduction in the Bryostatin-Producing Bryozoan Symbiont "Candidatus Endobugula sertula".</title>
        <authorList>
            <person name="Miller I.J."/>
            <person name="Vanee N."/>
            <person name="Fong S.S."/>
            <person name="Lim-Fong G.E."/>
            <person name="Kwan J.C."/>
        </authorList>
    </citation>
    <scope>NUCLEOTIDE SEQUENCE [LARGE SCALE GENOMIC DNA]</scope>
    <source>
        <strain evidence="7">AB1-4</strain>
    </source>
</reference>
<organism evidence="7 8">
    <name type="scientific">Candidatus Endobugula sertula</name>
    <name type="common">Bugula neritina bacterial symbiont</name>
    <dbReference type="NCBI Taxonomy" id="62101"/>
    <lineage>
        <taxon>Bacteria</taxon>
        <taxon>Pseudomonadati</taxon>
        <taxon>Pseudomonadota</taxon>
        <taxon>Gammaproteobacteria</taxon>
        <taxon>Cellvibrionales</taxon>
        <taxon>Cellvibrionaceae</taxon>
        <taxon>Candidatus Endobugula</taxon>
    </lineage>
</organism>
<dbReference type="InterPro" id="IPR042098">
    <property type="entry name" value="TauD-like_sf"/>
</dbReference>
<dbReference type="EMBL" id="MDLC01000055">
    <property type="protein sequence ID" value="ODS22735.1"/>
    <property type="molecule type" value="Genomic_DNA"/>
</dbReference>
<accession>A0A1D2QME3</accession>
<keyword evidence="2" id="KW-0479">Metal-binding</keyword>
<evidence type="ECO:0000256" key="3">
    <source>
        <dbReference type="ARBA" id="ARBA00022964"/>
    </source>
</evidence>
<comment type="caution">
    <text evidence="7">The sequence shown here is derived from an EMBL/GenBank/DDBJ whole genome shotgun (WGS) entry which is preliminary data.</text>
</comment>